<evidence type="ECO:0008006" key="4">
    <source>
        <dbReference type="Google" id="ProtNLM"/>
    </source>
</evidence>
<name>A0AAU9K5P5_9CILI</name>
<dbReference type="InterPro" id="IPR006594">
    <property type="entry name" value="LisH"/>
</dbReference>
<sequence length="467" mass="53071">MEEGLVQEIIKEYLQFHNMQASLKSFTEEAKPPKQRIKEDDIPSMPKIYALSKGEAAIAAREALKEKQFKLIEKNYNIVIHAGKQLLALAIDATQKLENINIMKEATDVYKEQLTRYNQLFMSDSRIEEKEALEIVGEADLKSLKNKIQSAFKNREFAGLKEQLAKIRTAALAVSPKHRRKIVEVIVKIDPFAGHLVWLLKNTQGSMKINILALVSVMVTIPKGVAATLKQNYQQIIIAFTEILTQEAPGSLGQRFVLGIFQKMSLWNEGVVSHLVEQEAIQWLTKEILERHILQKEYMHPYSLDYGSALLSSLISSHSGLLYLETHQSDASGVMQSLLEMIQAEGVESCVIIHLLISLTSMANDRFAAQQENTGFNDRISEFVENYSVKSSELENEDPENRKIILDMCAHLFHPRDQASSTLNTSEVMEFNAKKHQEEVRELEKKLDDENEILVFECFPDEVVLLV</sequence>
<gene>
    <name evidence="2" type="ORF">BSTOLATCC_MIC55784</name>
</gene>
<proteinExistence type="predicted"/>
<dbReference type="GO" id="GO:0097542">
    <property type="term" value="C:ciliary tip"/>
    <property type="evidence" value="ECO:0007669"/>
    <property type="project" value="TreeGrafter"/>
</dbReference>
<feature type="coiled-coil region" evidence="1">
    <location>
        <begin position="426"/>
        <end position="453"/>
    </location>
</feature>
<accession>A0AAU9K5P5</accession>
<keyword evidence="3" id="KW-1185">Reference proteome</keyword>
<dbReference type="GO" id="GO:0036064">
    <property type="term" value="C:ciliary basal body"/>
    <property type="evidence" value="ECO:0007669"/>
    <property type="project" value="InterPro"/>
</dbReference>
<dbReference type="GO" id="GO:0005814">
    <property type="term" value="C:centriole"/>
    <property type="evidence" value="ECO:0007669"/>
    <property type="project" value="TreeGrafter"/>
</dbReference>
<dbReference type="Proteomes" id="UP001162131">
    <property type="component" value="Unassembled WGS sequence"/>
</dbReference>
<dbReference type="PROSITE" id="PS50896">
    <property type="entry name" value="LISH"/>
    <property type="match status" value="1"/>
</dbReference>
<dbReference type="PANTHER" id="PTHR14881:SF4">
    <property type="entry name" value="LISH DOMAIN-CONTAINING PROTEIN ARMC9"/>
    <property type="match status" value="1"/>
</dbReference>
<dbReference type="GO" id="GO:0060271">
    <property type="term" value="P:cilium assembly"/>
    <property type="evidence" value="ECO:0007669"/>
    <property type="project" value="InterPro"/>
</dbReference>
<reference evidence="2" key="1">
    <citation type="submission" date="2021-09" db="EMBL/GenBank/DDBJ databases">
        <authorList>
            <consortium name="AG Swart"/>
            <person name="Singh M."/>
            <person name="Singh A."/>
            <person name="Seah K."/>
            <person name="Emmerich C."/>
        </authorList>
    </citation>
    <scope>NUCLEOTIDE SEQUENCE</scope>
    <source>
        <strain evidence="2">ATCC30299</strain>
    </source>
</reference>
<dbReference type="PANTHER" id="PTHR14881">
    <property type="entry name" value="LISH DOMAIN-CONTAINING PROTEIN ARMC9"/>
    <property type="match status" value="1"/>
</dbReference>
<dbReference type="AlphaFoldDB" id="A0AAU9K5P5"/>
<evidence type="ECO:0000313" key="3">
    <source>
        <dbReference type="Proteomes" id="UP001162131"/>
    </source>
</evidence>
<evidence type="ECO:0000313" key="2">
    <source>
        <dbReference type="EMBL" id="CAG9332334.1"/>
    </source>
</evidence>
<evidence type="ECO:0000256" key="1">
    <source>
        <dbReference type="SAM" id="Coils"/>
    </source>
</evidence>
<protein>
    <recommendedName>
        <fullName evidence="4">LisH domain-containing protein</fullName>
    </recommendedName>
</protein>
<dbReference type="InterPro" id="IPR040369">
    <property type="entry name" value="ARMC9"/>
</dbReference>
<dbReference type="EMBL" id="CAJZBQ010000054">
    <property type="protein sequence ID" value="CAG9332334.1"/>
    <property type="molecule type" value="Genomic_DNA"/>
</dbReference>
<comment type="caution">
    <text evidence="2">The sequence shown here is derived from an EMBL/GenBank/DDBJ whole genome shotgun (WGS) entry which is preliminary data.</text>
</comment>
<organism evidence="2 3">
    <name type="scientific">Blepharisma stoltei</name>
    <dbReference type="NCBI Taxonomy" id="1481888"/>
    <lineage>
        <taxon>Eukaryota</taxon>
        <taxon>Sar</taxon>
        <taxon>Alveolata</taxon>
        <taxon>Ciliophora</taxon>
        <taxon>Postciliodesmatophora</taxon>
        <taxon>Heterotrichea</taxon>
        <taxon>Heterotrichida</taxon>
        <taxon>Blepharismidae</taxon>
        <taxon>Blepharisma</taxon>
    </lineage>
</organism>
<keyword evidence="1" id="KW-0175">Coiled coil</keyword>